<comment type="caution">
    <text evidence="2">The sequence shown here is derived from an EMBL/GenBank/DDBJ whole genome shotgun (WGS) entry which is preliminary data.</text>
</comment>
<name>A0A9W5AP66_CAMHY</name>
<dbReference type="PROSITE" id="PS51318">
    <property type="entry name" value="TAT"/>
    <property type="match status" value="1"/>
</dbReference>
<protein>
    <submittedName>
        <fullName evidence="2">Succinate dehydrogenase flavoprotein subunit</fullName>
    </submittedName>
</protein>
<organism evidence="2 3">
    <name type="scientific">Campylobacter hyointestinalis subsp. hyointestinalis</name>
    <dbReference type="NCBI Taxonomy" id="91352"/>
    <lineage>
        <taxon>Bacteria</taxon>
        <taxon>Pseudomonadati</taxon>
        <taxon>Campylobacterota</taxon>
        <taxon>Epsilonproteobacteria</taxon>
        <taxon>Campylobacterales</taxon>
        <taxon>Campylobacteraceae</taxon>
        <taxon>Campylobacter</taxon>
    </lineage>
</organism>
<dbReference type="InterPro" id="IPR006311">
    <property type="entry name" value="TAT_signal"/>
</dbReference>
<gene>
    <name evidence="2" type="ORF">ERS739220_00921</name>
</gene>
<evidence type="ECO:0000256" key="1">
    <source>
        <dbReference type="ARBA" id="ARBA00022505"/>
    </source>
</evidence>
<dbReference type="Proteomes" id="UP000052257">
    <property type="component" value="Unassembled WGS sequence"/>
</dbReference>
<dbReference type="EMBL" id="FAUW01000002">
    <property type="protein sequence ID" value="CUU77999.1"/>
    <property type="molecule type" value="Genomic_DNA"/>
</dbReference>
<dbReference type="AlphaFoldDB" id="A0A9W5AP66"/>
<dbReference type="RefSeq" id="WP_081048362.1">
    <property type="nucleotide sequence ID" value="NZ_FAUV01000001.1"/>
</dbReference>
<keyword evidence="1" id="KW-0500">Molybdenum</keyword>
<evidence type="ECO:0000313" key="3">
    <source>
        <dbReference type="Proteomes" id="UP000052257"/>
    </source>
</evidence>
<sequence>MNEKLSRREFLQTACIGIGALSLANGATKAAASSQMLNDSNTSGFPSCDILII</sequence>
<accession>A0A9W5AP66</accession>
<dbReference type="NCBIfam" id="TIGR01409">
    <property type="entry name" value="TAT_signal_seq"/>
    <property type="match status" value="1"/>
</dbReference>
<evidence type="ECO:0000313" key="2">
    <source>
        <dbReference type="EMBL" id="CUU77999.1"/>
    </source>
</evidence>
<dbReference type="InterPro" id="IPR019546">
    <property type="entry name" value="TAT_signal_bac_arc"/>
</dbReference>
<reference evidence="2 3" key="1">
    <citation type="submission" date="2015-11" db="EMBL/GenBank/DDBJ databases">
        <authorList>
            <consortium name="Pathogen Informatics"/>
        </authorList>
    </citation>
    <scope>NUCLEOTIDE SEQUENCE [LARGE SCALE GENOMIC DNA]</scope>
    <source>
        <strain evidence="2 3">006A-0191</strain>
    </source>
</reference>
<proteinExistence type="predicted"/>